<proteinExistence type="predicted"/>
<keyword evidence="2" id="KW-1185">Reference proteome</keyword>
<sequence length="89" mass="10432">MTLKQIQKIGFDNCDFESTFGSSNYYAEPIDLEPQPPTFGDLRNLLYCNNSKQEIRDFFKAKYAIKYQTANDGRGEWLNTKGEYLYYGF</sequence>
<protein>
    <submittedName>
        <fullName evidence="1">Uncharacterized protein</fullName>
    </submittedName>
</protein>
<organism evidence="1 2">
    <name type="scientific">Helicobacter apodemus</name>
    <dbReference type="NCBI Taxonomy" id="135569"/>
    <lineage>
        <taxon>Bacteria</taxon>
        <taxon>Pseudomonadati</taxon>
        <taxon>Campylobacterota</taxon>
        <taxon>Epsilonproteobacteria</taxon>
        <taxon>Campylobacterales</taxon>
        <taxon>Helicobacteraceae</taxon>
        <taxon>Helicobacter</taxon>
    </lineage>
</organism>
<gene>
    <name evidence="1" type="ORF">LS72_007710</name>
</gene>
<accession>A0A4U8UDE5</accession>
<comment type="caution">
    <text evidence="1">The sequence shown here is derived from an EMBL/GenBank/DDBJ whole genome shotgun (WGS) entry which is preliminary data.</text>
</comment>
<evidence type="ECO:0000313" key="1">
    <source>
        <dbReference type="EMBL" id="TLE14909.1"/>
    </source>
</evidence>
<evidence type="ECO:0000313" key="2">
    <source>
        <dbReference type="Proteomes" id="UP000029920"/>
    </source>
</evidence>
<dbReference type="Proteomes" id="UP000029920">
    <property type="component" value="Unassembled WGS sequence"/>
</dbReference>
<dbReference type="EMBL" id="JRPC02000020">
    <property type="protein sequence ID" value="TLE14909.1"/>
    <property type="molecule type" value="Genomic_DNA"/>
</dbReference>
<dbReference type="AlphaFoldDB" id="A0A4U8UDE5"/>
<dbReference type="RefSeq" id="WP_034552102.1">
    <property type="nucleotide sequence ID" value="NZ_JRPC02000020.1"/>
</dbReference>
<reference evidence="1 2" key="1">
    <citation type="journal article" date="2014" name="Genome Announc.">
        <title>Draft genome sequences of eight enterohepatic helicobacter species isolated from both laboratory and wild rodents.</title>
        <authorList>
            <person name="Sheh A."/>
            <person name="Shen Z."/>
            <person name="Fox J.G."/>
        </authorList>
    </citation>
    <scope>NUCLEOTIDE SEQUENCE [LARGE SCALE GENOMIC DNA]</scope>
    <source>
        <strain evidence="1 2">MIT-03-7007</strain>
    </source>
</reference>
<name>A0A4U8UDE5_9HELI</name>